<dbReference type="InterPro" id="IPR027417">
    <property type="entry name" value="P-loop_NTPase"/>
</dbReference>
<dbReference type="InterPro" id="IPR003848">
    <property type="entry name" value="DUF218"/>
</dbReference>
<dbReference type="SUPFAM" id="SSF52540">
    <property type="entry name" value="P-loop containing nucleoside triphosphate hydrolases"/>
    <property type="match status" value="1"/>
</dbReference>
<proteinExistence type="predicted"/>
<keyword evidence="4" id="KW-1185">Reference proteome</keyword>
<protein>
    <submittedName>
        <fullName evidence="3">ElyC/SanA/YdcF family protein</fullName>
    </submittedName>
</protein>
<feature type="domain" description="DUF218" evidence="2">
    <location>
        <begin position="344"/>
        <end position="477"/>
    </location>
</feature>
<dbReference type="PANTHER" id="PTHR30336">
    <property type="entry name" value="INNER MEMBRANE PROTEIN, PROBABLE PERMEASE"/>
    <property type="match status" value="1"/>
</dbReference>
<evidence type="ECO:0000259" key="2">
    <source>
        <dbReference type="Pfam" id="PF02698"/>
    </source>
</evidence>
<dbReference type="Proteomes" id="UP001595445">
    <property type="component" value="Unassembled WGS sequence"/>
</dbReference>
<dbReference type="PANTHER" id="PTHR30336:SF4">
    <property type="entry name" value="ENVELOPE BIOGENESIS FACTOR ELYC"/>
    <property type="match status" value="1"/>
</dbReference>
<reference evidence="4" key="1">
    <citation type="journal article" date="2019" name="Int. J. Syst. Evol. Microbiol.">
        <title>The Global Catalogue of Microorganisms (GCM) 10K type strain sequencing project: providing services to taxonomists for standard genome sequencing and annotation.</title>
        <authorList>
            <consortium name="The Broad Institute Genomics Platform"/>
            <consortium name="The Broad Institute Genome Sequencing Center for Infectious Disease"/>
            <person name="Wu L."/>
            <person name="Ma J."/>
        </authorList>
    </citation>
    <scope>NUCLEOTIDE SEQUENCE [LARGE SCALE GENOMIC DNA]</scope>
    <source>
        <strain evidence="4">KCTC 62102</strain>
    </source>
</reference>
<dbReference type="InterPro" id="IPR014729">
    <property type="entry name" value="Rossmann-like_a/b/a_fold"/>
</dbReference>
<feature type="region of interest" description="Disordered" evidence="1">
    <location>
        <begin position="301"/>
        <end position="321"/>
    </location>
</feature>
<organism evidence="3 4">
    <name type="scientific">Tabrizicola soli</name>
    <dbReference type="NCBI Taxonomy" id="2185115"/>
    <lineage>
        <taxon>Bacteria</taxon>
        <taxon>Pseudomonadati</taxon>
        <taxon>Pseudomonadota</taxon>
        <taxon>Alphaproteobacteria</taxon>
        <taxon>Rhodobacterales</taxon>
        <taxon>Paracoccaceae</taxon>
        <taxon>Tabrizicola</taxon>
    </lineage>
</organism>
<evidence type="ECO:0000256" key="1">
    <source>
        <dbReference type="SAM" id="MobiDB-lite"/>
    </source>
</evidence>
<accession>A0ABV7E016</accession>
<comment type="caution">
    <text evidence="3">The sequence shown here is derived from an EMBL/GenBank/DDBJ whole genome shotgun (WGS) entry which is preliminary data.</text>
</comment>
<gene>
    <name evidence="3" type="ORF">ACFOD6_18595</name>
</gene>
<dbReference type="Pfam" id="PF02698">
    <property type="entry name" value="DUF218"/>
    <property type="match status" value="1"/>
</dbReference>
<dbReference type="CDD" id="cd06259">
    <property type="entry name" value="YdcF-like"/>
    <property type="match status" value="1"/>
</dbReference>
<dbReference type="RefSeq" id="WP_242070342.1">
    <property type="nucleotide sequence ID" value="NZ_JAEACP010000032.1"/>
</dbReference>
<name>A0ABV7E016_9RHOB</name>
<dbReference type="Gene3D" id="3.40.50.300">
    <property type="entry name" value="P-loop containing nucleotide triphosphate hydrolases"/>
    <property type="match status" value="1"/>
</dbReference>
<evidence type="ECO:0000313" key="3">
    <source>
        <dbReference type="EMBL" id="MFC3088054.1"/>
    </source>
</evidence>
<sequence length="507" mass="55304">MLANLTEVKLVLAMHRSGSSLLTGALQAAGAGLGQFEDSRNWANPSGYFENPVIRDFGDALLARLNASWDNWGFRPDAAELAGPAFSDLRHRAVDLLHEVNTTADGPLLIKDPRIAQILPFWEQALSEAGIARRRLLLVRDPAEVATSQCARAARAPKWHPCLRHPEPVCALWAQTMHTVLTSLGDDATLLILHDDLYRAPRDTALAAAQFLGMDPKIEALDAFLATQFSADLRRSQPASGLGMWGKLARQIFHDLAQISGPRILTRNEAQDIARRQVELVGIQPCLPAVQQSLAAVRDQVPPPVAQPAPAPPQQKSTNGTLRAATRDAISRFLFVQDKPEHVDLAFVLGSPAVNSLFPALALFQANLIKHILISGGGPTSGGIPEWMLYRDHAVDAGVPPKALLLEKYGRNTLENFAFGATLVEREIGWTTLSSIGICAKPFHMQRALMTARRFIPAHVRLLAFPAEHPDNLSRTSWADTPAGTKRVLQELGKISKYALQGDFDAD</sequence>
<dbReference type="InterPro" id="IPR051599">
    <property type="entry name" value="Cell_Envelope_Assoc"/>
</dbReference>
<evidence type="ECO:0000313" key="4">
    <source>
        <dbReference type="Proteomes" id="UP001595445"/>
    </source>
</evidence>
<dbReference type="EMBL" id="JBHRSM010000047">
    <property type="protein sequence ID" value="MFC3088054.1"/>
    <property type="molecule type" value="Genomic_DNA"/>
</dbReference>
<dbReference type="Gene3D" id="3.40.50.620">
    <property type="entry name" value="HUPs"/>
    <property type="match status" value="1"/>
</dbReference>
<feature type="compositionally biased region" description="Pro residues" evidence="1">
    <location>
        <begin position="301"/>
        <end position="313"/>
    </location>
</feature>